<gene>
    <name evidence="2" type="ORF">BSTOLATCC_MIC35236</name>
</gene>
<organism evidence="2 3">
    <name type="scientific">Blepharisma stoltei</name>
    <dbReference type="NCBI Taxonomy" id="1481888"/>
    <lineage>
        <taxon>Eukaryota</taxon>
        <taxon>Sar</taxon>
        <taxon>Alveolata</taxon>
        <taxon>Ciliophora</taxon>
        <taxon>Postciliodesmatophora</taxon>
        <taxon>Heterotrichea</taxon>
        <taxon>Heterotrichida</taxon>
        <taxon>Blepharismidae</taxon>
        <taxon>Blepharisma</taxon>
    </lineage>
</organism>
<protein>
    <submittedName>
        <fullName evidence="2">Uncharacterized protein</fullName>
    </submittedName>
</protein>
<comment type="caution">
    <text evidence="2">The sequence shown here is derived from an EMBL/GenBank/DDBJ whole genome shotgun (WGS) entry which is preliminary data.</text>
</comment>
<reference evidence="2" key="1">
    <citation type="submission" date="2021-09" db="EMBL/GenBank/DDBJ databases">
        <authorList>
            <consortium name="AG Swart"/>
            <person name="Singh M."/>
            <person name="Singh A."/>
            <person name="Seah K."/>
            <person name="Emmerich C."/>
        </authorList>
    </citation>
    <scope>NUCLEOTIDE SEQUENCE</scope>
    <source>
        <strain evidence="2">ATCC30299</strain>
    </source>
</reference>
<keyword evidence="1" id="KW-0732">Signal</keyword>
<keyword evidence="3" id="KW-1185">Reference proteome</keyword>
<accession>A0AAU9JEN4</accession>
<feature type="chain" id="PRO_5043908392" evidence="1">
    <location>
        <begin position="22"/>
        <end position="80"/>
    </location>
</feature>
<dbReference type="EMBL" id="CAJZBQ010000035">
    <property type="protein sequence ID" value="CAG9324043.1"/>
    <property type="molecule type" value="Genomic_DNA"/>
</dbReference>
<proteinExistence type="predicted"/>
<evidence type="ECO:0000256" key="1">
    <source>
        <dbReference type="SAM" id="SignalP"/>
    </source>
</evidence>
<evidence type="ECO:0000313" key="2">
    <source>
        <dbReference type="EMBL" id="CAG9324043.1"/>
    </source>
</evidence>
<dbReference type="Proteomes" id="UP001162131">
    <property type="component" value="Unassembled WGS sequence"/>
</dbReference>
<sequence length="80" mass="9684">MQIKKIALLRWCIWLVKKIWQYQNSVVMTNDPNLQLPLSFWCCQNFFDKPNASSQKNNFFYCIWLAQKIWKHQNSVVMAD</sequence>
<dbReference type="AlphaFoldDB" id="A0AAU9JEN4"/>
<evidence type="ECO:0000313" key="3">
    <source>
        <dbReference type="Proteomes" id="UP001162131"/>
    </source>
</evidence>
<feature type="signal peptide" evidence="1">
    <location>
        <begin position="1"/>
        <end position="21"/>
    </location>
</feature>
<name>A0AAU9JEN4_9CILI</name>